<evidence type="ECO:0000256" key="1">
    <source>
        <dbReference type="SAM" id="MobiDB-lite"/>
    </source>
</evidence>
<evidence type="ECO:0000313" key="3">
    <source>
        <dbReference type="Proteomes" id="UP001362999"/>
    </source>
</evidence>
<reference evidence="2 3" key="1">
    <citation type="journal article" date="2024" name="J Genomics">
        <title>Draft genome sequencing and assembly of Favolaschia claudopus CIRM-BRFM 2984 isolated from oak limbs.</title>
        <authorList>
            <person name="Navarro D."/>
            <person name="Drula E."/>
            <person name="Chaduli D."/>
            <person name="Cazenave R."/>
            <person name="Ahrendt S."/>
            <person name="Wang J."/>
            <person name="Lipzen A."/>
            <person name="Daum C."/>
            <person name="Barry K."/>
            <person name="Grigoriev I.V."/>
            <person name="Favel A."/>
            <person name="Rosso M.N."/>
            <person name="Martin F."/>
        </authorList>
    </citation>
    <scope>NUCLEOTIDE SEQUENCE [LARGE SCALE GENOMIC DNA]</scope>
    <source>
        <strain evidence="2 3">CIRM-BRFM 2984</strain>
    </source>
</reference>
<comment type="caution">
    <text evidence="2">The sequence shown here is derived from an EMBL/GenBank/DDBJ whole genome shotgun (WGS) entry which is preliminary data.</text>
</comment>
<name>A0AAV9ZEI0_9AGAR</name>
<keyword evidence="3" id="KW-1185">Reference proteome</keyword>
<dbReference type="EMBL" id="JAWWNJ010000159">
    <property type="protein sequence ID" value="KAK6980537.1"/>
    <property type="molecule type" value="Genomic_DNA"/>
</dbReference>
<evidence type="ECO:0000313" key="2">
    <source>
        <dbReference type="EMBL" id="KAK6980537.1"/>
    </source>
</evidence>
<gene>
    <name evidence="2" type="ORF">R3P38DRAFT_3235688</name>
</gene>
<dbReference type="AlphaFoldDB" id="A0AAV9ZEI0"/>
<sequence length="147" mass="15722">MARSSPPPVLYEALASLYPTAPLPIPLFPLFLPSTGALSPACSPHPSLTSPHRGLDARDVRQSRLHRPSRVAPSADIKSRPKTQRKCDIFDPPSSNFTFTYPAIASSTLLAALDIAAFTTHAPLGCMTPTALDIHSPPLFAKALLKT</sequence>
<feature type="region of interest" description="Disordered" evidence="1">
    <location>
        <begin position="62"/>
        <end position="85"/>
    </location>
</feature>
<accession>A0AAV9ZEI0</accession>
<proteinExistence type="predicted"/>
<dbReference type="Proteomes" id="UP001362999">
    <property type="component" value="Unassembled WGS sequence"/>
</dbReference>
<organism evidence="2 3">
    <name type="scientific">Favolaschia claudopus</name>
    <dbReference type="NCBI Taxonomy" id="2862362"/>
    <lineage>
        <taxon>Eukaryota</taxon>
        <taxon>Fungi</taxon>
        <taxon>Dikarya</taxon>
        <taxon>Basidiomycota</taxon>
        <taxon>Agaricomycotina</taxon>
        <taxon>Agaricomycetes</taxon>
        <taxon>Agaricomycetidae</taxon>
        <taxon>Agaricales</taxon>
        <taxon>Marasmiineae</taxon>
        <taxon>Mycenaceae</taxon>
        <taxon>Favolaschia</taxon>
    </lineage>
</organism>
<protein>
    <submittedName>
        <fullName evidence="2">Uncharacterized protein</fullName>
    </submittedName>
</protein>